<sequence>MDALPHKPIQSPLRLVVDNDRREESVTTLAIEALRGVFDLGPEVEDRSVVAFADIHLRCTQEPIPAVEPLVRLLELGAKYDAVRMSDEQVEERAHARLQLSKGGRIRAFFARLFQKGAR</sequence>
<evidence type="ECO:0000313" key="2">
    <source>
        <dbReference type="Proteomes" id="UP000646579"/>
    </source>
</evidence>
<gene>
    <name evidence="1" type="ORF">GCM10007989_25440</name>
</gene>
<protein>
    <submittedName>
        <fullName evidence="1">Uncharacterized protein</fullName>
    </submittedName>
</protein>
<reference evidence="1" key="2">
    <citation type="submission" date="2020-09" db="EMBL/GenBank/DDBJ databases">
        <authorList>
            <person name="Sun Q."/>
            <person name="Kim S."/>
        </authorList>
    </citation>
    <scope>NUCLEOTIDE SEQUENCE</scope>
    <source>
        <strain evidence="1">KCTC 32437</strain>
    </source>
</reference>
<keyword evidence="2" id="KW-1185">Reference proteome</keyword>
<accession>A0A918S9E6</accession>
<organism evidence="1 2">
    <name type="scientific">Devosia pacifica</name>
    <dbReference type="NCBI Taxonomy" id="1335967"/>
    <lineage>
        <taxon>Bacteria</taxon>
        <taxon>Pseudomonadati</taxon>
        <taxon>Pseudomonadota</taxon>
        <taxon>Alphaproteobacteria</taxon>
        <taxon>Hyphomicrobiales</taxon>
        <taxon>Devosiaceae</taxon>
        <taxon>Devosia</taxon>
    </lineage>
</organism>
<reference evidence="1" key="1">
    <citation type="journal article" date="2014" name="Int. J. Syst. Evol. Microbiol.">
        <title>Complete genome sequence of Corynebacterium casei LMG S-19264T (=DSM 44701T), isolated from a smear-ripened cheese.</title>
        <authorList>
            <consortium name="US DOE Joint Genome Institute (JGI-PGF)"/>
            <person name="Walter F."/>
            <person name="Albersmeier A."/>
            <person name="Kalinowski J."/>
            <person name="Ruckert C."/>
        </authorList>
    </citation>
    <scope>NUCLEOTIDE SEQUENCE</scope>
    <source>
        <strain evidence="1">KCTC 32437</strain>
    </source>
</reference>
<dbReference type="Proteomes" id="UP000646579">
    <property type="component" value="Unassembled WGS sequence"/>
</dbReference>
<evidence type="ECO:0000313" key="1">
    <source>
        <dbReference type="EMBL" id="GHA28301.1"/>
    </source>
</evidence>
<dbReference type="RefSeq" id="WP_189426036.1">
    <property type="nucleotide sequence ID" value="NZ_BMZE01000002.1"/>
</dbReference>
<comment type="caution">
    <text evidence="1">The sequence shown here is derived from an EMBL/GenBank/DDBJ whole genome shotgun (WGS) entry which is preliminary data.</text>
</comment>
<dbReference type="EMBL" id="BMZE01000002">
    <property type="protein sequence ID" value="GHA28301.1"/>
    <property type="molecule type" value="Genomic_DNA"/>
</dbReference>
<proteinExistence type="predicted"/>
<name>A0A918S9E6_9HYPH</name>
<dbReference type="AlphaFoldDB" id="A0A918S9E6"/>